<dbReference type="InterPro" id="IPR014752">
    <property type="entry name" value="Arrestin-like_C"/>
</dbReference>
<protein>
    <recommendedName>
        <fullName evidence="5">Arrestin-like N-terminal domain-containing protein</fullName>
    </recommendedName>
</protein>
<evidence type="ECO:0000256" key="1">
    <source>
        <dbReference type="ARBA" id="ARBA00005298"/>
    </source>
</evidence>
<evidence type="ECO:0000256" key="2">
    <source>
        <dbReference type="ARBA" id="ARBA00022786"/>
    </source>
</evidence>
<dbReference type="Pfam" id="PF00339">
    <property type="entry name" value="Arrestin_N"/>
    <property type="match status" value="1"/>
</dbReference>
<dbReference type="GO" id="GO:0005886">
    <property type="term" value="C:plasma membrane"/>
    <property type="evidence" value="ECO:0007669"/>
    <property type="project" value="TreeGrafter"/>
</dbReference>
<accession>G3XN16</accession>
<dbReference type="EMBL" id="ACJE01000002">
    <property type="protein sequence ID" value="EHA27842.1"/>
    <property type="molecule type" value="Genomic_DNA"/>
</dbReference>
<dbReference type="Gene3D" id="2.60.40.640">
    <property type="match status" value="1"/>
</dbReference>
<dbReference type="AlphaFoldDB" id="G3XN16"/>
<reference evidence="6 7" key="1">
    <citation type="journal article" date="2011" name="Genome Res.">
        <title>Comparative genomics of citric-acid-producing Aspergillus niger ATCC 1015 versus enzyme-producing CBS 513.88.</title>
        <authorList>
            <person name="Andersen M.R."/>
            <person name="Salazar M.P."/>
            <person name="Schaap P.J."/>
            <person name="van de Vondervoort P.J."/>
            <person name="Culley D."/>
            <person name="Thykaer J."/>
            <person name="Frisvad J.C."/>
            <person name="Nielsen K.F."/>
            <person name="Albang R."/>
            <person name="Albermann K."/>
            <person name="Berka R.M."/>
            <person name="Braus G.H."/>
            <person name="Braus-Stromeyer S.A."/>
            <person name="Corrochano L.M."/>
            <person name="Dai Z."/>
            <person name="van Dijck P.W."/>
            <person name="Hofmann G."/>
            <person name="Lasure L.L."/>
            <person name="Magnuson J.K."/>
            <person name="Menke H."/>
            <person name="Meijer M."/>
            <person name="Meijer S.L."/>
            <person name="Nielsen J.B."/>
            <person name="Nielsen M.L."/>
            <person name="van Ooyen A.J."/>
            <person name="Pel H.J."/>
            <person name="Poulsen L."/>
            <person name="Samson R.A."/>
            <person name="Stam H."/>
            <person name="Tsang A."/>
            <person name="van den Brink J.M."/>
            <person name="Atkins A."/>
            <person name="Aerts A."/>
            <person name="Shapiro H."/>
            <person name="Pangilinan J."/>
            <person name="Salamov A."/>
            <person name="Lou Y."/>
            <person name="Lindquist E."/>
            <person name="Lucas S."/>
            <person name="Grimwood J."/>
            <person name="Grigoriev I.V."/>
            <person name="Kubicek C.P."/>
            <person name="Martinez D."/>
            <person name="van Peij N.N."/>
            <person name="Roubos J.A."/>
            <person name="Nielsen J."/>
            <person name="Baker S.E."/>
        </authorList>
    </citation>
    <scope>NUCLEOTIDE SEQUENCE [LARGE SCALE GENOMIC DNA]</scope>
    <source>
        <strain evidence="7">ATCC 1015 / CBS 113.46 / FGSC A1144 / LSHB Ac4 / NCTC 3858a / NRRL 328 / USDA 3528.7</strain>
    </source>
</reference>
<dbReference type="GO" id="GO:0070086">
    <property type="term" value="P:ubiquitin-dependent endocytosis"/>
    <property type="evidence" value="ECO:0007669"/>
    <property type="project" value="TreeGrafter"/>
</dbReference>
<dbReference type="PANTHER" id="PTHR11188:SF17">
    <property type="entry name" value="FI21816P1"/>
    <property type="match status" value="1"/>
</dbReference>
<dbReference type="Proteomes" id="UP000009038">
    <property type="component" value="Unassembled WGS sequence"/>
</dbReference>
<evidence type="ECO:0000313" key="7">
    <source>
        <dbReference type="Proteomes" id="UP000009038"/>
    </source>
</evidence>
<feature type="domain" description="Arrestin-like N-terminal" evidence="5">
    <location>
        <begin position="118"/>
        <end position="171"/>
    </location>
</feature>
<evidence type="ECO:0000259" key="5">
    <source>
        <dbReference type="Pfam" id="PF00339"/>
    </source>
</evidence>
<dbReference type="InterPro" id="IPR011021">
    <property type="entry name" value="Arrestin-like_N"/>
</dbReference>
<dbReference type="HOGENOM" id="CLU_622520_0_0_1"/>
<comment type="similarity">
    <text evidence="1">Belongs to the arrestin family.</text>
</comment>
<name>G3XN16_ASPNA</name>
<keyword evidence="2" id="KW-0833">Ubl conjugation pathway</keyword>
<proteinExistence type="inferred from homology"/>
<evidence type="ECO:0000313" key="6">
    <source>
        <dbReference type="EMBL" id="EHA27842.1"/>
    </source>
</evidence>
<comment type="caution">
    <text evidence="6">The sequence shown here is derived from an EMBL/GenBank/DDBJ whole genome shotgun (WGS) entry which is preliminary data.</text>
</comment>
<dbReference type="GO" id="GO:0005829">
    <property type="term" value="C:cytosol"/>
    <property type="evidence" value="ECO:0007669"/>
    <property type="project" value="TreeGrafter"/>
</dbReference>
<dbReference type="OrthoDB" id="2333384at2759"/>
<evidence type="ECO:0000256" key="4">
    <source>
        <dbReference type="SAM" id="MobiDB-lite"/>
    </source>
</evidence>
<dbReference type="PANTHER" id="PTHR11188">
    <property type="entry name" value="ARRESTIN DOMAIN CONTAINING PROTEIN"/>
    <property type="match status" value="1"/>
</dbReference>
<feature type="region of interest" description="Disordered" evidence="4">
    <location>
        <begin position="284"/>
        <end position="311"/>
    </location>
</feature>
<evidence type="ECO:0000256" key="3">
    <source>
        <dbReference type="ARBA" id="ARBA00038766"/>
    </source>
</evidence>
<organism evidence="6 7">
    <name type="scientific">Aspergillus niger (strain ATCC 1015 / CBS 113.46 / FGSC A1144 / LSHB Ac4 / NCTC 3858a / NRRL 328 / USDA 3528.7)</name>
    <dbReference type="NCBI Taxonomy" id="380704"/>
    <lineage>
        <taxon>Eukaryota</taxon>
        <taxon>Fungi</taxon>
        <taxon>Dikarya</taxon>
        <taxon>Ascomycota</taxon>
        <taxon>Pezizomycotina</taxon>
        <taxon>Eurotiomycetes</taxon>
        <taxon>Eurotiomycetidae</taxon>
        <taxon>Eurotiales</taxon>
        <taxon>Aspergillaceae</taxon>
        <taxon>Aspergillus</taxon>
        <taxon>Aspergillus subgen. Circumdati</taxon>
    </lineage>
</organism>
<dbReference type="STRING" id="380704.G3XN16"/>
<dbReference type="InterPro" id="IPR050357">
    <property type="entry name" value="Arrestin_domain-protein"/>
</dbReference>
<dbReference type="GO" id="GO:0031625">
    <property type="term" value="F:ubiquitin protein ligase binding"/>
    <property type="evidence" value="ECO:0007669"/>
    <property type="project" value="TreeGrafter"/>
</dbReference>
<gene>
    <name evidence="6" type="ORF">ASPNIDRAFT_41786</name>
</gene>
<dbReference type="GO" id="GO:0030674">
    <property type="term" value="F:protein-macromolecule adaptor activity"/>
    <property type="evidence" value="ECO:0007669"/>
    <property type="project" value="TreeGrafter"/>
</dbReference>
<comment type="subunit">
    <text evidence="3">Interacts with hulA.</text>
</comment>
<sequence length="418" mass="46286">MLRQSFSIAKKATRKLYAHDDSSDLSLDLNITEPAVFVPTFTNKPAVLRGTCQLRLKHDLTVKSTLTLVSPQSSDPALPCYSSALSEGRKSTWHKDKRKLQNAAPSTLCVDGNYGKAAGSKYQRLPAGTHTYEFEMVLHSHLPESIEIRQSHVQYRVRACVECPGFLRRSFAKKQAIATVHCPAEDDVEDAEPAYIARAWKGLLQCGILVSRRGAPLGDRLPVTVSLTELRKAEFRGLQVFLSENVQYHQKDGLACCPGPFRRVILYEKVEMTGPTMSLHRAENVDDERPVSATKGDGAHAKLVGDPEIPNGLETAEEETVLNLTLQLPECEGEPLVGGKATKLGRLTRKGNQRQIELTKSVQFVFMVTPRDNTLGSSTERIVQKVAKVPLTLRSCYAQHANASLPAYCDAEEFRFGR</sequence>